<dbReference type="Pfam" id="PF05709">
    <property type="entry name" value="Sipho_tail"/>
    <property type="match status" value="1"/>
</dbReference>
<evidence type="ECO:0000313" key="3">
    <source>
        <dbReference type="Proteomes" id="UP000051181"/>
    </source>
</evidence>
<sequence length="274" mass="30387">MAKDDDIMIVTPTGEQILASSIGIHTESFSPPSPNYSHTYTSISSHRVTASTAQLQQRTIPWVFDINSNDKYDQSLQRLEVFRLLGGSEDFYVIDMRVPFIRWPVHVDGGFSVSPYQGSNVISDDVTVNLIVSEGYGETVTTSDNLNQMAAFGMALPTNNELDYTFKNQTTAKVYIAGVVPINADEHPMLIKFHGDVANALSIKNVTTNQTFSLTKPLNKNQELLIWGNVPAIDGTQVYGSSNHAYLDFQLGFNDIVISGATNFDVTFSTRFYY</sequence>
<comment type="caution">
    <text evidence="2">The sequence shown here is derived from an EMBL/GenBank/DDBJ whole genome shotgun (WGS) entry which is preliminary data.</text>
</comment>
<accession>A0A0R1EYZ0</accession>
<organism evidence="2 3">
    <name type="scientific">Loigolactobacillus coryniformis subsp. coryniformis KCTC 3167 = DSM 20001</name>
    <dbReference type="NCBI Taxonomy" id="913848"/>
    <lineage>
        <taxon>Bacteria</taxon>
        <taxon>Bacillati</taxon>
        <taxon>Bacillota</taxon>
        <taxon>Bacilli</taxon>
        <taxon>Lactobacillales</taxon>
        <taxon>Lactobacillaceae</taxon>
        <taxon>Loigolactobacillus</taxon>
    </lineage>
</organism>
<dbReference type="AlphaFoldDB" id="A0A0R1EYZ0"/>
<protein>
    <recommendedName>
        <fullName evidence="1">Siphovirus-type tail component RIFT-related domain-containing protein</fullName>
    </recommendedName>
</protein>
<feature type="domain" description="Siphovirus-type tail component RIFT-related" evidence="1">
    <location>
        <begin position="51"/>
        <end position="130"/>
    </location>
</feature>
<gene>
    <name evidence="2" type="ORF">FD22_GL002156</name>
</gene>
<proteinExistence type="predicted"/>
<evidence type="ECO:0000313" key="2">
    <source>
        <dbReference type="EMBL" id="KRK14731.1"/>
    </source>
</evidence>
<dbReference type="RefSeq" id="WP_010010708.1">
    <property type="nucleotide sequence ID" value="NZ_AZCN01000069.1"/>
</dbReference>
<dbReference type="InterPro" id="IPR008841">
    <property type="entry name" value="Siphovirus-type_tail_N"/>
</dbReference>
<evidence type="ECO:0000259" key="1">
    <source>
        <dbReference type="Pfam" id="PF05709"/>
    </source>
</evidence>
<name>A0A0R1EYZ0_9LACO</name>
<reference evidence="2 3" key="1">
    <citation type="journal article" date="2015" name="Genome Announc.">
        <title>Expanding the biotechnology potential of lactobacilli through comparative genomics of 213 strains and associated genera.</title>
        <authorList>
            <person name="Sun Z."/>
            <person name="Harris H.M."/>
            <person name="McCann A."/>
            <person name="Guo C."/>
            <person name="Argimon S."/>
            <person name="Zhang W."/>
            <person name="Yang X."/>
            <person name="Jeffery I.B."/>
            <person name="Cooney J.C."/>
            <person name="Kagawa T.F."/>
            <person name="Liu W."/>
            <person name="Song Y."/>
            <person name="Salvetti E."/>
            <person name="Wrobel A."/>
            <person name="Rasinkangas P."/>
            <person name="Parkhill J."/>
            <person name="Rea M.C."/>
            <person name="O'Sullivan O."/>
            <person name="Ritari J."/>
            <person name="Douillard F.P."/>
            <person name="Paul Ross R."/>
            <person name="Yang R."/>
            <person name="Briner A.E."/>
            <person name="Felis G.E."/>
            <person name="de Vos W.M."/>
            <person name="Barrangou R."/>
            <person name="Klaenhammer T.R."/>
            <person name="Caufield P.W."/>
            <person name="Cui Y."/>
            <person name="Zhang H."/>
            <person name="O'Toole P.W."/>
        </authorList>
    </citation>
    <scope>NUCLEOTIDE SEQUENCE [LARGE SCALE GENOMIC DNA]</scope>
    <source>
        <strain evidence="2 3">DSM 20001</strain>
    </source>
</reference>
<dbReference type="EMBL" id="AZCN01000069">
    <property type="protein sequence ID" value="KRK14731.1"/>
    <property type="molecule type" value="Genomic_DNA"/>
</dbReference>
<dbReference type="GeneID" id="65917587"/>
<dbReference type="PATRIC" id="fig|913848.6.peg.2203"/>
<dbReference type="Proteomes" id="UP000051181">
    <property type="component" value="Unassembled WGS sequence"/>
</dbReference>